<keyword evidence="4" id="KW-0375">Hydrogen ion transport</keyword>
<keyword evidence="3" id="KW-0813">Transport</keyword>
<name>A0A5B8MRF4_9CHLO</name>
<evidence type="ECO:0000313" key="9">
    <source>
        <dbReference type="Proteomes" id="UP000316726"/>
    </source>
</evidence>
<reference evidence="8 9" key="1">
    <citation type="submission" date="2018-07" db="EMBL/GenBank/DDBJ databases">
        <title>The complete nuclear genome of the prasinophyte Chloropicon primus (CCMP1205).</title>
        <authorList>
            <person name="Pombert J.-F."/>
            <person name="Otis C."/>
            <person name="Turmel M."/>
            <person name="Lemieux C."/>
        </authorList>
    </citation>
    <scope>NUCLEOTIDE SEQUENCE [LARGE SCALE GENOMIC DNA]</scope>
    <source>
        <strain evidence="8 9">CCMP1205</strain>
    </source>
</reference>
<accession>A0A5B8MRF4</accession>
<dbReference type="GO" id="GO:0046933">
    <property type="term" value="F:proton-transporting ATP synthase activity, rotational mechanism"/>
    <property type="evidence" value="ECO:0007669"/>
    <property type="project" value="InterPro"/>
</dbReference>
<dbReference type="EMBL" id="CP031039">
    <property type="protein sequence ID" value="QDZ21990.1"/>
    <property type="molecule type" value="Genomic_DNA"/>
</dbReference>
<sequence length="253" mass="27606">MAALLRLSRAACATATRTFALRCVGGSGLSSTSAHAAVFQPAPAFKQPFAMYSQDPFEGTTDLEPPVKMYGTSAKYAAALWSAATKAKVLDDVATEVAQIIELKNGDEKFSAFLDDPTVPVEKKIEGLQKVFEAGKFTDITKNFFFVMAENGRLEELPMVAEQYQELVYASRGEVLVTVTSAIPLSPAQENECKKVLTEKVLKKGEKLVLNVKIDRKILGGLIFDIGEKHIDMSIEARIRKIENLLREAVGSA</sequence>
<dbReference type="STRING" id="1764295.A0A5B8MRF4"/>
<evidence type="ECO:0000256" key="3">
    <source>
        <dbReference type="ARBA" id="ARBA00022448"/>
    </source>
</evidence>
<dbReference type="InterPro" id="IPR000711">
    <property type="entry name" value="ATPase_OSCP/dsu"/>
</dbReference>
<dbReference type="InterPro" id="IPR026015">
    <property type="entry name" value="ATP_synth_OSCP/delta_N_sf"/>
</dbReference>
<evidence type="ECO:0000256" key="4">
    <source>
        <dbReference type="ARBA" id="ARBA00022781"/>
    </source>
</evidence>
<dbReference type="GO" id="GO:0016020">
    <property type="term" value="C:membrane"/>
    <property type="evidence" value="ECO:0007669"/>
    <property type="project" value="UniProtKB-SubCell"/>
</dbReference>
<keyword evidence="9" id="KW-1185">Reference proteome</keyword>
<dbReference type="PRINTS" id="PR00125">
    <property type="entry name" value="ATPASEDELTA"/>
</dbReference>
<dbReference type="AlphaFoldDB" id="A0A5B8MRF4"/>
<keyword evidence="5" id="KW-0406">Ion transport</keyword>
<dbReference type="SUPFAM" id="SSF47928">
    <property type="entry name" value="N-terminal domain of the delta subunit of the F1F0-ATP synthase"/>
    <property type="match status" value="1"/>
</dbReference>
<dbReference type="NCBIfam" id="TIGR01145">
    <property type="entry name" value="ATP_synt_delta"/>
    <property type="match status" value="1"/>
</dbReference>
<evidence type="ECO:0000256" key="6">
    <source>
        <dbReference type="ARBA" id="ARBA00023136"/>
    </source>
</evidence>
<comment type="similarity">
    <text evidence="2">Belongs to the ATPase delta chain family.</text>
</comment>
<dbReference type="PANTHER" id="PTHR11910">
    <property type="entry name" value="ATP SYNTHASE DELTA CHAIN"/>
    <property type="match status" value="1"/>
</dbReference>
<keyword evidence="6" id="KW-0472">Membrane</keyword>
<organism evidence="8 9">
    <name type="scientific">Chloropicon primus</name>
    <dbReference type="NCBI Taxonomy" id="1764295"/>
    <lineage>
        <taxon>Eukaryota</taxon>
        <taxon>Viridiplantae</taxon>
        <taxon>Chlorophyta</taxon>
        <taxon>Chloropicophyceae</taxon>
        <taxon>Chloropicales</taxon>
        <taxon>Chloropicaceae</taxon>
        <taxon>Chloropicon</taxon>
    </lineage>
</organism>
<gene>
    <name evidence="8" type="ORF">A3770_06p45080</name>
</gene>
<evidence type="ECO:0000256" key="1">
    <source>
        <dbReference type="ARBA" id="ARBA00004370"/>
    </source>
</evidence>
<comment type="subcellular location">
    <subcellularLocation>
        <location evidence="1">Membrane</location>
    </subcellularLocation>
</comment>
<evidence type="ECO:0000256" key="2">
    <source>
        <dbReference type="ARBA" id="ARBA00007046"/>
    </source>
</evidence>
<dbReference type="Proteomes" id="UP000316726">
    <property type="component" value="Chromosome 6"/>
</dbReference>
<evidence type="ECO:0000313" key="8">
    <source>
        <dbReference type="EMBL" id="QDZ21990.1"/>
    </source>
</evidence>
<dbReference type="OrthoDB" id="1262810at2759"/>
<dbReference type="Gene3D" id="1.10.520.20">
    <property type="entry name" value="N-terminal domain of the delta subunit of the F1F0-ATP synthase"/>
    <property type="match status" value="1"/>
</dbReference>
<evidence type="ECO:0000256" key="7">
    <source>
        <dbReference type="ARBA" id="ARBA00023310"/>
    </source>
</evidence>
<dbReference type="HAMAP" id="MF_01416">
    <property type="entry name" value="ATP_synth_delta_bact"/>
    <property type="match status" value="1"/>
</dbReference>
<keyword evidence="7" id="KW-0066">ATP synthesis</keyword>
<proteinExistence type="inferred from homology"/>
<dbReference type="Pfam" id="PF00213">
    <property type="entry name" value="OSCP"/>
    <property type="match status" value="1"/>
</dbReference>
<evidence type="ECO:0000256" key="5">
    <source>
        <dbReference type="ARBA" id="ARBA00023065"/>
    </source>
</evidence>
<protein>
    <submittedName>
        <fullName evidence="8">Subunit delta of ATP synthase</fullName>
    </submittedName>
</protein>